<accession>A0ABT3KW86</accession>
<keyword evidence="1" id="KW-0472">Membrane</keyword>
<protein>
    <submittedName>
        <fullName evidence="2">DUF58 domain-containing protein</fullName>
    </submittedName>
</protein>
<reference evidence="3" key="1">
    <citation type="submission" date="2023-07" db="EMBL/GenBank/DDBJ databases">
        <title>Verminephrobacter genomes.</title>
        <authorList>
            <person name="Lund M.B."/>
        </authorList>
    </citation>
    <scope>NUCLEOTIDE SEQUENCE [LARGE SCALE GENOMIC DNA]</scope>
    <source>
        <strain evidence="3">AtM5-05</strain>
    </source>
</reference>
<evidence type="ECO:0000256" key="1">
    <source>
        <dbReference type="SAM" id="Phobius"/>
    </source>
</evidence>
<keyword evidence="1" id="KW-0812">Transmembrane</keyword>
<dbReference type="GeneID" id="77323311"/>
<keyword evidence="3" id="KW-1185">Reference proteome</keyword>
<feature type="transmembrane region" description="Helical" evidence="1">
    <location>
        <begin position="83"/>
        <end position="102"/>
    </location>
</feature>
<gene>
    <name evidence="2" type="ORF">D5039_16055</name>
</gene>
<comment type="caution">
    <text evidence="2">The sequence shown here is derived from an EMBL/GenBank/DDBJ whole genome shotgun (WGS) entry which is preliminary data.</text>
</comment>
<evidence type="ECO:0000313" key="3">
    <source>
        <dbReference type="Proteomes" id="UP001208935"/>
    </source>
</evidence>
<dbReference type="EMBL" id="QZCW01000003">
    <property type="protein sequence ID" value="MCW5322607.1"/>
    <property type="molecule type" value="Genomic_DNA"/>
</dbReference>
<keyword evidence="1" id="KW-1133">Transmembrane helix</keyword>
<dbReference type="Proteomes" id="UP001208935">
    <property type="component" value="Unassembled WGS sequence"/>
</dbReference>
<sequence length="346" mass="37854">METPAPGGRSPVGLAARAILARLDPLAPLRQRFQRWWQARLPLCDTLLLTQRNVYILPTGAGWMLALTLSLLLVASINFQLNLGYLFTFLLAGSAVAGMYVCHANLRGIILHLKAPEAHFLGSSSTIEVQLSSARSSPRHGIALCVHGAHRADLHWAWTDVPAQGQARVQVSFRPTHRGLHRLPPLMAETRFPFGSFRVWAYWRPAAQVLVYPAPEMPAPPLPPGEPRADGNAPAQGVGEFDGVRAYRRGDALKLVVWKKAARTLASGSDELVSRDAQQAQRHVLWLDPARAALPDPEARIARLTAWVLQADRLGLSYGLRLPGVEIAPDAGAAHRRRCLEALALC</sequence>
<name>A0ABT3KW86_9BURK</name>
<dbReference type="PANTHER" id="PTHR34351:SF1">
    <property type="entry name" value="SLR1927 PROTEIN"/>
    <property type="match status" value="1"/>
</dbReference>
<evidence type="ECO:0000313" key="2">
    <source>
        <dbReference type="EMBL" id="MCW5322607.1"/>
    </source>
</evidence>
<dbReference type="PANTHER" id="PTHR34351">
    <property type="entry name" value="SLR1927 PROTEIN-RELATED"/>
    <property type="match status" value="1"/>
</dbReference>
<organism evidence="2 3">
    <name type="scientific">Verminephrobacter aporrectodeae subsp. tuberculatae</name>
    <dbReference type="NCBI Taxonomy" id="1110392"/>
    <lineage>
        <taxon>Bacteria</taxon>
        <taxon>Pseudomonadati</taxon>
        <taxon>Pseudomonadota</taxon>
        <taxon>Betaproteobacteria</taxon>
        <taxon>Burkholderiales</taxon>
        <taxon>Comamonadaceae</taxon>
        <taxon>Verminephrobacter</taxon>
    </lineage>
</organism>
<feature type="transmembrane region" description="Helical" evidence="1">
    <location>
        <begin position="55"/>
        <end position="77"/>
    </location>
</feature>
<proteinExistence type="predicted"/>
<dbReference type="RefSeq" id="WP_265283136.1">
    <property type="nucleotide sequence ID" value="NZ_QZCW01000003.1"/>
</dbReference>